<feature type="transmembrane region" description="Helical" evidence="1">
    <location>
        <begin position="86"/>
        <end position="105"/>
    </location>
</feature>
<organism evidence="3 4">
    <name type="scientific">Methylorubrum zatmanii</name>
    <dbReference type="NCBI Taxonomy" id="29429"/>
    <lineage>
        <taxon>Bacteria</taxon>
        <taxon>Pseudomonadati</taxon>
        <taxon>Pseudomonadota</taxon>
        <taxon>Alphaproteobacteria</taxon>
        <taxon>Hyphomicrobiales</taxon>
        <taxon>Methylobacteriaceae</taxon>
        <taxon>Methylorubrum</taxon>
    </lineage>
</organism>
<dbReference type="Proteomes" id="UP001596237">
    <property type="component" value="Unassembled WGS sequence"/>
</dbReference>
<dbReference type="PANTHER" id="PTHR23028">
    <property type="entry name" value="ACETYLTRANSFERASE"/>
    <property type="match status" value="1"/>
</dbReference>
<feature type="transmembrane region" description="Helical" evidence="1">
    <location>
        <begin position="216"/>
        <end position="237"/>
    </location>
</feature>
<dbReference type="EMBL" id="JBHSTT010000032">
    <property type="protein sequence ID" value="MFC6389583.1"/>
    <property type="molecule type" value="Genomic_DNA"/>
</dbReference>
<keyword evidence="1" id="KW-0812">Transmembrane</keyword>
<comment type="caution">
    <text evidence="3">The sequence shown here is derived from an EMBL/GenBank/DDBJ whole genome shotgun (WGS) entry which is preliminary data.</text>
</comment>
<evidence type="ECO:0000256" key="1">
    <source>
        <dbReference type="SAM" id="Phobius"/>
    </source>
</evidence>
<evidence type="ECO:0000259" key="2">
    <source>
        <dbReference type="Pfam" id="PF01757"/>
    </source>
</evidence>
<dbReference type="RefSeq" id="WP_192282662.1">
    <property type="nucleotide sequence ID" value="NZ_JBHSTT010000032.1"/>
</dbReference>
<keyword evidence="3" id="KW-0808">Transferase</keyword>
<name>A0ABW1WQC2_9HYPH</name>
<feature type="domain" description="Acyltransferase 3" evidence="2">
    <location>
        <begin position="6"/>
        <end position="338"/>
    </location>
</feature>
<dbReference type="InterPro" id="IPR050879">
    <property type="entry name" value="Acyltransferase_3"/>
</dbReference>
<evidence type="ECO:0000313" key="3">
    <source>
        <dbReference type="EMBL" id="MFC6389583.1"/>
    </source>
</evidence>
<evidence type="ECO:0000313" key="4">
    <source>
        <dbReference type="Proteomes" id="UP001596237"/>
    </source>
</evidence>
<gene>
    <name evidence="3" type="ORF">ACFQDP_09575</name>
</gene>
<accession>A0ABW1WQC2</accession>
<sequence length="370" mass="38817">MILVQALRAVAAVLVVIHHAQNEAAILAARTDTVFHPSTVLPWPAGVDVFFVISGFIIVHAAGPLYARPGARRRFIAHRIARLVPLYWLVTGLYLALGFAAPALLSGEGGAPDGARALASFLFWPVARADGAVLPLYSLGWTLNYEMAFYALFALGLGWSRRGAVTWLVGAWALIVLAGRLLPGLPVPLAFWSDPIVLEFILGAGLAAIRAEGFCLGASARIALAMAGFAGLAVAPAEPAVRFLAWGLPAACLVAAAVLGRDRPELVRSGGVAPAFAPAFALAERLGDASYALYLLHPFVLRAGREMLLRTGLAPLLGPWPSLVLMVALTLPVALLAHRVVERPLTRLVRARLDPAPPAGAARPAGPPGG</sequence>
<keyword evidence="4" id="KW-1185">Reference proteome</keyword>
<feature type="transmembrane region" description="Helical" evidence="1">
    <location>
        <begin position="164"/>
        <end position="183"/>
    </location>
</feature>
<feature type="transmembrane region" description="Helical" evidence="1">
    <location>
        <begin position="44"/>
        <end position="66"/>
    </location>
</feature>
<feature type="transmembrane region" description="Helical" evidence="1">
    <location>
        <begin position="134"/>
        <end position="157"/>
    </location>
</feature>
<keyword evidence="1" id="KW-1133">Transmembrane helix</keyword>
<feature type="transmembrane region" description="Helical" evidence="1">
    <location>
        <begin position="272"/>
        <end position="296"/>
    </location>
</feature>
<protein>
    <submittedName>
        <fullName evidence="3">Acyltransferase family protein</fullName>
        <ecNumber evidence="3">2.3.-.-</ecNumber>
    </submittedName>
</protein>
<feature type="transmembrane region" description="Helical" evidence="1">
    <location>
        <begin position="189"/>
        <end position="209"/>
    </location>
</feature>
<dbReference type="PANTHER" id="PTHR23028:SF53">
    <property type="entry name" value="ACYL_TRANSF_3 DOMAIN-CONTAINING PROTEIN"/>
    <property type="match status" value="1"/>
</dbReference>
<dbReference type="Pfam" id="PF01757">
    <property type="entry name" value="Acyl_transf_3"/>
    <property type="match status" value="1"/>
</dbReference>
<proteinExistence type="predicted"/>
<keyword evidence="3" id="KW-0012">Acyltransferase</keyword>
<feature type="transmembrane region" description="Helical" evidence="1">
    <location>
        <begin position="243"/>
        <end position="260"/>
    </location>
</feature>
<dbReference type="InterPro" id="IPR002656">
    <property type="entry name" value="Acyl_transf_3_dom"/>
</dbReference>
<dbReference type="EC" id="2.3.-.-" evidence="3"/>
<feature type="transmembrane region" description="Helical" evidence="1">
    <location>
        <begin position="316"/>
        <end position="337"/>
    </location>
</feature>
<keyword evidence="1" id="KW-0472">Membrane</keyword>
<dbReference type="GO" id="GO:0016746">
    <property type="term" value="F:acyltransferase activity"/>
    <property type="evidence" value="ECO:0007669"/>
    <property type="project" value="UniProtKB-KW"/>
</dbReference>
<reference evidence="4" key="1">
    <citation type="journal article" date="2019" name="Int. J. Syst. Evol. Microbiol.">
        <title>The Global Catalogue of Microorganisms (GCM) 10K type strain sequencing project: providing services to taxonomists for standard genome sequencing and annotation.</title>
        <authorList>
            <consortium name="The Broad Institute Genomics Platform"/>
            <consortium name="The Broad Institute Genome Sequencing Center for Infectious Disease"/>
            <person name="Wu L."/>
            <person name="Ma J."/>
        </authorList>
    </citation>
    <scope>NUCLEOTIDE SEQUENCE [LARGE SCALE GENOMIC DNA]</scope>
    <source>
        <strain evidence="4">CCUG 36916</strain>
    </source>
</reference>